<dbReference type="GeneID" id="63818992"/>
<name>A0A165D527_9APHY</name>
<accession>A0A165D527</accession>
<organism evidence="1 2">
    <name type="scientific">Laetiporus sulphureus 93-53</name>
    <dbReference type="NCBI Taxonomy" id="1314785"/>
    <lineage>
        <taxon>Eukaryota</taxon>
        <taxon>Fungi</taxon>
        <taxon>Dikarya</taxon>
        <taxon>Basidiomycota</taxon>
        <taxon>Agaricomycotina</taxon>
        <taxon>Agaricomycetes</taxon>
        <taxon>Polyporales</taxon>
        <taxon>Laetiporus</taxon>
    </lineage>
</organism>
<dbReference type="EMBL" id="KV427638">
    <property type="protein sequence ID" value="KZT04169.1"/>
    <property type="molecule type" value="Genomic_DNA"/>
</dbReference>
<proteinExistence type="predicted"/>
<keyword evidence="2" id="KW-1185">Reference proteome</keyword>
<dbReference type="InParanoid" id="A0A165D527"/>
<gene>
    <name evidence="1" type="ORF">LAESUDRAFT_312212</name>
</gene>
<evidence type="ECO:0000313" key="2">
    <source>
        <dbReference type="Proteomes" id="UP000076871"/>
    </source>
</evidence>
<dbReference type="RefSeq" id="XP_040761909.1">
    <property type="nucleotide sequence ID" value="XM_040901961.1"/>
</dbReference>
<protein>
    <submittedName>
        <fullName evidence="1">Uncharacterized protein</fullName>
    </submittedName>
</protein>
<reference evidence="1 2" key="1">
    <citation type="journal article" date="2016" name="Mol. Biol. Evol.">
        <title>Comparative Genomics of Early-Diverging Mushroom-Forming Fungi Provides Insights into the Origins of Lignocellulose Decay Capabilities.</title>
        <authorList>
            <person name="Nagy L.G."/>
            <person name="Riley R."/>
            <person name="Tritt A."/>
            <person name="Adam C."/>
            <person name="Daum C."/>
            <person name="Floudas D."/>
            <person name="Sun H."/>
            <person name="Yadav J.S."/>
            <person name="Pangilinan J."/>
            <person name="Larsson K.H."/>
            <person name="Matsuura K."/>
            <person name="Barry K."/>
            <person name="Labutti K."/>
            <person name="Kuo R."/>
            <person name="Ohm R.A."/>
            <person name="Bhattacharya S.S."/>
            <person name="Shirouzu T."/>
            <person name="Yoshinaga Y."/>
            <person name="Martin F.M."/>
            <person name="Grigoriev I.V."/>
            <person name="Hibbett D.S."/>
        </authorList>
    </citation>
    <scope>NUCLEOTIDE SEQUENCE [LARGE SCALE GENOMIC DNA]</scope>
    <source>
        <strain evidence="1 2">93-53</strain>
    </source>
</reference>
<sequence>MFTLFLKAIRRAGVAMKKKIRPKFGRHSAPIIATASQRLGCIDSQITAVRSQFNTNDNEDDELLILTNLDRRAPTMAIAAEDKDGSFKHVPIRYGYGIEGCLQSAEELSLVGSVAASLSHIDGWNHDVHVEEDDNEQYAMAERFSIKSSVSGTFDTLALFASRYHND</sequence>
<dbReference type="Proteomes" id="UP000076871">
    <property type="component" value="Unassembled WGS sequence"/>
</dbReference>
<evidence type="ECO:0000313" key="1">
    <source>
        <dbReference type="EMBL" id="KZT04169.1"/>
    </source>
</evidence>
<dbReference type="AlphaFoldDB" id="A0A165D527"/>